<dbReference type="AlphaFoldDB" id="A0A8J4DTH2"/>
<gene>
    <name evidence="2" type="ORF">Val02_66500</name>
</gene>
<dbReference type="Proteomes" id="UP000619260">
    <property type="component" value="Unassembled WGS sequence"/>
</dbReference>
<dbReference type="EMBL" id="BOPF01000030">
    <property type="protein sequence ID" value="GIJ49764.1"/>
    <property type="molecule type" value="Genomic_DNA"/>
</dbReference>
<organism evidence="2 3">
    <name type="scientific">Virgisporangium aliadipatigenens</name>
    <dbReference type="NCBI Taxonomy" id="741659"/>
    <lineage>
        <taxon>Bacteria</taxon>
        <taxon>Bacillati</taxon>
        <taxon>Actinomycetota</taxon>
        <taxon>Actinomycetes</taxon>
        <taxon>Micromonosporales</taxon>
        <taxon>Micromonosporaceae</taxon>
        <taxon>Virgisporangium</taxon>
    </lineage>
</organism>
<evidence type="ECO:0000313" key="2">
    <source>
        <dbReference type="EMBL" id="GIJ49764.1"/>
    </source>
</evidence>
<feature type="compositionally biased region" description="Basic residues" evidence="1">
    <location>
        <begin position="1"/>
        <end position="10"/>
    </location>
</feature>
<protein>
    <submittedName>
        <fullName evidence="2">Uncharacterized protein</fullName>
    </submittedName>
</protein>
<accession>A0A8J4DTH2</accession>
<sequence length="204" mass="21295">MGEHTGRRRNTPPGPGRRTTAGIAAVPTASTTGVAESTDAPAAVTAQDLIALVNEVCDLWARAEVARAMAGHSTTEAEHTHLAARADHWAELARERYETVAGTITAVLPDAAAQIERFMPVRPLDNGHVELRVHDADARLLVVLLSGSQALALGTHLTAHGAISLDRAGHKIDNELPHIAAVPPLTATPTTGHPADAISPPAHP</sequence>
<evidence type="ECO:0000313" key="3">
    <source>
        <dbReference type="Proteomes" id="UP000619260"/>
    </source>
</evidence>
<reference evidence="2" key="1">
    <citation type="submission" date="2021-01" db="EMBL/GenBank/DDBJ databases">
        <title>Whole genome shotgun sequence of Virgisporangium aliadipatigenens NBRC 105644.</title>
        <authorList>
            <person name="Komaki H."/>
            <person name="Tamura T."/>
        </authorList>
    </citation>
    <scope>NUCLEOTIDE SEQUENCE</scope>
    <source>
        <strain evidence="2">NBRC 105644</strain>
    </source>
</reference>
<dbReference type="RefSeq" id="WP_203903220.1">
    <property type="nucleotide sequence ID" value="NZ_BOPF01000030.1"/>
</dbReference>
<feature type="region of interest" description="Disordered" evidence="1">
    <location>
        <begin position="1"/>
        <end position="22"/>
    </location>
</feature>
<keyword evidence="3" id="KW-1185">Reference proteome</keyword>
<comment type="caution">
    <text evidence="2">The sequence shown here is derived from an EMBL/GenBank/DDBJ whole genome shotgun (WGS) entry which is preliminary data.</text>
</comment>
<proteinExistence type="predicted"/>
<name>A0A8J4DTH2_9ACTN</name>
<feature type="region of interest" description="Disordered" evidence="1">
    <location>
        <begin position="184"/>
        <end position="204"/>
    </location>
</feature>
<evidence type="ECO:0000256" key="1">
    <source>
        <dbReference type="SAM" id="MobiDB-lite"/>
    </source>
</evidence>